<dbReference type="Gene3D" id="1.10.510.10">
    <property type="entry name" value="Transferase(Phosphotransferase) domain 1"/>
    <property type="match status" value="1"/>
</dbReference>
<dbReference type="AlphaFoldDB" id="A0A1G8GCP6"/>
<dbReference type="PANTHER" id="PTHR43289:SF34">
    <property type="entry name" value="SERINE_THREONINE-PROTEIN KINASE YBDM-RELATED"/>
    <property type="match status" value="1"/>
</dbReference>
<comment type="catalytic activity">
    <reaction evidence="10">
        <text>L-seryl-[protein] + ATP = O-phospho-L-seryl-[protein] + ADP + H(+)</text>
        <dbReference type="Rhea" id="RHEA:17989"/>
        <dbReference type="Rhea" id="RHEA-COMP:9863"/>
        <dbReference type="Rhea" id="RHEA-COMP:11604"/>
        <dbReference type="ChEBI" id="CHEBI:15378"/>
        <dbReference type="ChEBI" id="CHEBI:29999"/>
        <dbReference type="ChEBI" id="CHEBI:30616"/>
        <dbReference type="ChEBI" id="CHEBI:83421"/>
        <dbReference type="ChEBI" id="CHEBI:456216"/>
        <dbReference type="EC" id="2.7.11.1"/>
    </reaction>
</comment>
<dbReference type="GO" id="GO:0005524">
    <property type="term" value="F:ATP binding"/>
    <property type="evidence" value="ECO:0007669"/>
    <property type="project" value="UniProtKB-UniRule"/>
</dbReference>
<evidence type="ECO:0000256" key="11">
    <source>
        <dbReference type="ARBA" id="ARBA00060432"/>
    </source>
</evidence>
<dbReference type="GO" id="GO:0004674">
    <property type="term" value="F:protein serine/threonine kinase activity"/>
    <property type="evidence" value="ECO:0007669"/>
    <property type="project" value="UniProtKB-KW"/>
</dbReference>
<evidence type="ECO:0000256" key="5">
    <source>
        <dbReference type="ARBA" id="ARBA00022741"/>
    </source>
</evidence>
<feature type="transmembrane region" description="Helical" evidence="14">
    <location>
        <begin position="337"/>
        <end position="359"/>
    </location>
</feature>
<reference evidence="17 18" key="1">
    <citation type="submission" date="2016-10" db="EMBL/GenBank/DDBJ databases">
        <authorList>
            <person name="de Groot N.N."/>
        </authorList>
    </citation>
    <scope>NUCLEOTIDE SEQUENCE [LARGE SCALE GENOMIC DNA]</scope>
    <source>
        <strain evidence="18">P4B,CCM 7963,CECT 7998,DSM 25260,IBRC-M 10614,KCTC 13821</strain>
    </source>
</reference>
<evidence type="ECO:0000256" key="14">
    <source>
        <dbReference type="SAM" id="Phobius"/>
    </source>
</evidence>
<comment type="catalytic activity">
    <reaction evidence="9">
        <text>L-threonyl-[protein] + ATP = O-phospho-L-threonyl-[protein] + ADP + H(+)</text>
        <dbReference type="Rhea" id="RHEA:46608"/>
        <dbReference type="Rhea" id="RHEA-COMP:11060"/>
        <dbReference type="Rhea" id="RHEA-COMP:11605"/>
        <dbReference type="ChEBI" id="CHEBI:15378"/>
        <dbReference type="ChEBI" id="CHEBI:30013"/>
        <dbReference type="ChEBI" id="CHEBI:30616"/>
        <dbReference type="ChEBI" id="CHEBI:61977"/>
        <dbReference type="ChEBI" id="CHEBI:456216"/>
        <dbReference type="EC" id="2.7.11.1"/>
    </reaction>
</comment>
<accession>A0A1G8GCP6</accession>
<gene>
    <name evidence="17" type="ORF">SAMN05216352_103335</name>
</gene>
<feature type="domain" description="PASTA" evidence="16">
    <location>
        <begin position="364"/>
        <end position="430"/>
    </location>
</feature>
<evidence type="ECO:0000259" key="16">
    <source>
        <dbReference type="PROSITE" id="PS51178"/>
    </source>
</evidence>
<feature type="domain" description="PASTA" evidence="16">
    <location>
        <begin position="499"/>
        <end position="563"/>
    </location>
</feature>
<protein>
    <recommendedName>
        <fullName evidence="12">Serine/threonine-protein kinase PrkC</fullName>
        <ecNumber evidence="1">2.7.11.1</ecNumber>
    </recommendedName>
</protein>
<keyword evidence="18" id="KW-1185">Reference proteome</keyword>
<dbReference type="InterPro" id="IPR008271">
    <property type="entry name" value="Ser/Thr_kinase_AS"/>
</dbReference>
<dbReference type="Pfam" id="PF00069">
    <property type="entry name" value="Pkinase"/>
    <property type="match status" value="1"/>
</dbReference>
<dbReference type="PROSITE" id="PS00108">
    <property type="entry name" value="PROTEIN_KINASE_ST"/>
    <property type="match status" value="1"/>
</dbReference>
<dbReference type="CDD" id="cd06577">
    <property type="entry name" value="PASTA_pknB"/>
    <property type="match status" value="3"/>
</dbReference>
<name>A0A1G8GCP6_9BACI</name>
<evidence type="ECO:0000313" key="18">
    <source>
        <dbReference type="Proteomes" id="UP000199017"/>
    </source>
</evidence>
<evidence type="ECO:0000256" key="8">
    <source>
        <dbReference type="ARBA" id="ARBA00022968"/>
    </source>
</evidence>
<keyword evidence="6 17" id="KW-0418">Kinase</keyword>
<dbReference type="InterPro" id="IPR011009">
    <property type="entry name" value="Kinase-like_dom_sf"/>
</dbReference>
<dbReference type="EC" id="2.7.11.1" evidence="1"/>
<dbReference type="RefSeq" id="WP_245917772.1">
    <property type="nucleotide sequence ID" value="NZ_FNDU01000003.1"/>
</dbReference>
<dbReference type="InterPro" id="IPR000719">
    <property type="entry name" value="Prot_kinase_dom"/>
</dbReference>
<evidence type="ECO:0000256" key="4">
    <source>
        <dbReference type="ARBA" id="ARBA00022679"/>
    </source>
</evidence>
<dbReference type="SUPFAM" id="SSF56112">
    <property type="entry name" value="Protein kinase-like (PK-like)"/>
    <property type="match status" value="1"/>
</dbReference>
<dbReference type="PANTHER" id="PTHR43289">
    <property type="entry name" value="MITOGEN-ACTIVATED PROTEIN KINASE KINASE KINASE 20-RELATED"/>
    <property type="match status" value="1"/>
</dbReference>
<evidence type="ECO:0000259" key="15">
    <source>
        <dbReference type="PROSITE" id="PS50011"/>
    </source>
</evidence>
<dbReference type="SMART" id="SM00740">
    <property type="entry name" value="PASTA"/>
    <property type="match status" value="3"/>
</dbReference>
<evidence type="ECO:0000256" key="2">
    <source>
        <dbReference type="ARBA" id="ARBA00022527"/>
    </source>
</evidence>
<dbReference type="NCBIfam" id="NF033483">
    <property type="entry name" value="PknB_PASTA_kin"/>
    <property type="match status" value="1"/>
</dbReference>
<dbReference type="EMBL" id="FNDU01000003">
    <property type="protein sequence ID" value="SDH92145.1"/>
    <property type="molecule type" value="Genomic_DNA"/>
</dbReference>
<dbReference type="PROSITE" id="PS00107">
    <property type="entry name" value="PROTEIN_KINASE_ATP"/>
    <property type="match status" value="1"/>
</dbReference>
<dbReference type="PROSITE" id="PS51178">
    <property type="entry name" value="PASTA"/>
    <property type="match status" value="3"/>
</dbReference>
<evidence type="ECO:0000256" key="6">
    <source>
        <dbReference type="ARBA" id="ARBA00022777"/>
    </source>
</evidence>
<keyword evidence="14" id="KW-0472">Membrane</keyword>
<dbReference type="Pfam" id="PF03793">
    <property type="entry name" value="PASTA"/>
    <property type="match status" value="3"/>
</dbReference>
<organism evidence="17 18">
    <name type="scientific">Alteribacillus bidgolensis</name>
    <dbReference type="NCBI Taxonomy" id="930129"/>
    <lineage>
        <taxon>Bacteria</taxon>
        <taxon>Bacillati</taxon>
        <taxon>Bacillota</taxon>
        <taxon>Bacilli</taxon>
        <taxon>Bacillales</taxon>
        <taxon>Bacillaceae</taxon>
        <taxon>Alteribacillus</taxon>
    </lineage>
</organism>
<keyword evidence="3" id="KW-0309">Germination</keyword>
<keyword evidence="2 17" id="KW-0723">Serine/threonine-protein kinase</keyword>
<keyword evidence="7 13" id="KW-0067">ATP-binding</keyword>
<dbReference type="GO" id="GO:0007165">
    <property type="term" value="P:signal transduction"/>
    <property type="evidence" value="ECO:0007669"/>
    <property type="project" value="UniProtKB-ARBA"/>
</dbReference>
<dbReference type="FunFam" id="3.30.200.20:FF:000035">
    <property type="entry name" value="Serine/threonine protein kinase Stk1"/>
    <property type="match status" value="1"/>
</dbReference>
<evidence type="ECO:0000256" key="3">
    <source>
        <dbReference type="ARBA" id="ARBA00022544"/>
    </source>
</evidence>
<dbReference type="CDD" id="cd14014">
    <property type="entry name" value="STKc_PknB_like"/>
    <property type="match status" value="1"/>
</dbReference>
<feature type="domain" description="PASTA" evidence="16">
    <location>
        <begin position="431"/>
        <end position="497"/>
    </location>
</feature>
<evidence type="ECO:0000256" key="7">
    <source>
        <dbReference type="ARBA" id="ARBA00022840"/>
    </source>
</evidence>
<evidence type="ECO:0000256" key="10">
    <source>
        <dbReference type="ARBA" id="ARBA00048679"/>
    </source>
</evidence>
<dbReference type="SMART" id="SM00220">
    <property type="entry name" value="S_TKc"/>
    <property type="match status" value="1"/>
</dbReference>
<comment type="subcellular location">
    <subcellularLocation>
        <location evidence="11">Spore membrane</location>
        <topology evidence="11">Single-pass type II membrane protein</topology>
    </subcellularLocation>
</comment>
<dbReference type="InterPro" id="IPR005543">
    <property type="entry name" value="PASTA_dom"/>
</dbReference>
<dbReference type="GO" id="GO:0071224">
    <property type="term" value="P:cellular response to peptidoglycan"/>
    <property type="evidence" value="ECO:0007669"/>
    <property type="project" value="UniProtKB-ARBA"/>
</dbReference>
<dbReference type="PROSITE" id="PS50011">
    <property type="entry name" value="PROTEIN_KINASE_DOM"/>
    <property type="match status" value="1"/>
</dbReference>
<feature type="domain" description="Protein kinase" evidence="15">
    <location>
        <begin position="13"/>
        <end position="284"/>
    </location>
</feature>
<dbReference type="STRING" id="930129.SAMN05216352_103335"/>
<dbReference type="Gene3D" id="2.60.40.2560">
    <property type="match status" value="1"/>
</dbReference>
<dbReference type="FunFam" id="1.10.510.10:FF:000021">
    <property type="entry name" value="Serine/threonine protein kinase"/>
    <property type="match status" value="1"/>
</dbReference>
<sequence length="658" mass="73678">MSNLIGKRISERYQIQDKIGGGGMAHVYKAQDIILERSVAVKVLQPQYNTDEEFIRRFHREAQAATSLAHPNIVNIYDVGEEENLYYIVMEYIEGETLKEKIQQQGPLPLEQSVSLMDKILGAIGHAHANGIIHRDIKPHNILINHNGEAKVTDFGIARAASAATITHTNSVMGSVHYLSPEQAKGGRITAQSDIYSLGVVLYEMVTGSLPYTGDSAVSIALKHLQEPLPLPSEKRPGLPQSLENVILKATVKDPLERFDSVFTMQDDLKTVLSMERRNEAPYILPEDEDATKAVPIIKDEDGFAEETKVAPSEATAVHNNNMDNQPPPPKKKRKRWGWILFFILLFIIGAAAAAFTILPDWLKVDEAEVPEVQNMEEDEAVQEIEEARLEAEVENVYDDEVEENFVVGQDPRGGSTVKIDSTVTLYVSEGQEEVEMPDLEGVDRDQAEDMLSDYNGVEYTASETSEYPPDHIIEQTPKAGENVVAEETTVYLTYSTEREFSLDNLEGESKDAVEKYLENNNLNGSFETRHSDEISSGRVIEHSPGPYTTVTDGDEITFVISEGPEEESVEENETEQIEAVIPVEVEESEEEEDQSFDIRIVYEDATTDGETTFTEETISETKTYRVPLEVTPETDGYYKLYVDDEEVQSNTFNYGDE</sequence>
<keyword evidence="14" id="KW-0812">Transmembrane</keyword>
<feature type="binding site" evidence="13">
    <location>
        <position position="42"/>
    </location>
    <ligand>
        <name>ATP</name>
        <dbReference type="ChEBI" id="CHEBI:30616"/>
    </ligand>
</feature>
<keyword evidence="4" id="KW-0808">Transferase</keyword>
<dbReference type="Gene3D" id="3.30.200.20">
    <property type="entry name" value="Phosphorylase Kinase, domain 1"/>
    <property type="match status" value="1"/>
</dbReference>
<keyword evidence="5 13" id="KW-0547">Nucleotide-binding</keyword>
<keyword evidence="14" id="KW-1133">Transmembrane helix</keyword>
<dbReference type="InterPro" id="IPR017441">
    <property type="entry name" value="Protein_kinase_ATP_BS"/>
</dbReference>
<evidence type="ECO:0000313" key="17">
    <source>
        <dbReference type="EMBL" id="SDH92145.1"/>
    </source>
</evidence>
<evidence type="ECO:0000256" key="9">
    <source>
        <dbReference type="ARBA" id="ARBA00047899"/>
    </source>
</evidence>
<evidence type="ECO:0000256" key="13">
    <source>
        <dbReference type="PROSITE-ProRule" id="PRU10141"/>
    </source>
</evidence>
<dbReference type="Gene3D" id="3.30.10.20">
    <property type="match status" value="3"/>
</dbReference>
<dbReference type="GO" id="GO:0009847">
    <property type="term" value="P:spore germination"/>
    <property type="evidence" value="ECO:0007669"/>
    <property type="project" value="UniProtKB-ARBA"/>
</dbReference>
<evidence type="ECO:0000256" key="1">
    <source>
        <dbReference type="ARBA" id="ARBA00012513"/>
    </source>
</evidence>
<proteinExistence type="predicted"/>
<dbReference type="Proteomes" id="UP000199017">
    <property type="component" value="Unassembled WGS sequence"/>
</dbReference>
<keyword evidence="8" id="KW-0735">Signal-anchor</keyword>
<evidence type="ECO:0000256" key="12">
    <source>
        <dbReference type="ARBA" id="ARBA00070041"/>
    </source>
</evidence>